<dbReference type="OrthoDB" id="194858at2157"/>
<protein>
    <submittedName>
        <fullName evidence="2">Amphi-Trp domain-containing protein</fullName>
    </submittedName>
</protein>
<dbReference type="InterPro" id="IPR027598">
    <property type="entry name" value="Amphi-Trp_dom"/>
</dbReference>
<dbReference type="RefSeq" id="WP_114450217.1">
    <property type="nucleotide sequence ID" value="NZ_QPHM01000001.1"/>
</dbReference>
<dbReference type="Proteomes" id="UP000252189">
    <property type="component" value="Unassembled WGS sequence"/>
</dbReference>
<reference evidence="2 3" key="1">
    <citation type="submission" date="2018-07" db="EMBL/GenBank/DDBJ databases">
        <title>Genome sequences of Haloplanus salinus JCM 18368T.</title>
        <authorList>
            <person name="Kim Y.B."/>
            <person name="Roh S.W."/>
        </authorList>
    </citation>
    <scope>NUCLEOTIDE SEQUENCE [LARGE SCALE GENOMIC DNA]</scope>
    <source>
        <strain evidence="2 3">JCM 18368</strain>
    </source>
</reference>
<comment type="caution">
    <text evidence="2">The sequence shown here is derived from an EMBL/GenBank/DDBJ whole genome shotgun (WGS) entry which is preliminary data.</text>
</comment>
<keyword evidence="3" id="KW-1185">Reference proteome</keyword>
<proteinExistence type="predicted"/>
<evidence type="ECO:0000313" key="3">
    <source>
        <dbReference type="Proteomes" id="UP000252189"/>
    </source>
</evidence>
<dbReference type="NCBIfam" id="TIGR04354">
    <property type="entry name" value="amphi-Trp"/>
    <property type="match status" value="1"/>
</dbReference>
<accession>A0A368NG60</accession>
<evidence type="ECO:0000313" key="2">
    <source>
        <dbReference type="EMBL" id="RCU48584.1"/>
    </source>
</evidence>
<dbReference type="AlphaFoldDB" id="A0A368NG60"/>
<organism evidence="2 3">
    <name type="scientific">Haloplanus salinus</name>
    <dbReference type="NCBI Taxonomy" id="1126245"/>
    <lineage>
        <taxon>Archaea</taxon>
        <taxon>Methanobacteriati</taxon>
        <taxon>Methanobacteriota</taxon>
        <taxon>Stenosarchaea group</taxon>
        <taxon>Halobacteria</taxon>
        <taxon>Halobacteriales</taxon>
        <taxon>Haloferacaceae</taxon>
        <taxon>Haloplanus</taxon>
    </lineage>
</organism>
<dbReference type="Pfam" id="PF20068">
    <property type="entry name" value="Amphi-Trp"/>
    <property type="match status" value="1"/>
</dbReference>
<sequence length="96" mass="10740">MGELETEAQKTRGEVATYLRGLADQLDEGGAVTLELGNRRVELDPVDPVTFKLEGESDWTEGDTEAKQSIEFELVWRQDARTAEEGSLNVERTEPE</sequence>
<gene>
    <name evidence="2" type="ORF">DU504_03215</name>
</gene>
<feature type="domain" description="Amphi-Trp" evidence="1">
    <location>
        <begin position="4"/>
        <end position="91"/>
    </location>
</feature>
<dbReference type="EMBL" id="QPHM01000001">
    <property type="protein sequence ID" value="RCU48584.1"/>
    <property type="molecule type" value="Genomic_DNA"/>
</dbReference>
<name>A0A368NG60_9EURY</name>
<evidence type="ECO:0000259" key="1">
    <source>
        <dbReference type="Pfam" id="PF20068"/>
    </source>
</evidence>